<proteinExistence type="predicted"/>
<dbReference type="Gene3D" id="2.170.300.10">
    <property type="entry name" value="Tie2 ligand-binding domain superfamily"/>
    <property type="match status" value="1"/>
</dbReference>
<keyword evidence="2" id="KW-1185">Reference proteome</keyword>
<gene>
    <name evidence="1" type="ORF">OXX778_LOCUS23055</name>
</gene>
<feature type="non-terminal residue" evidence="1">
    <location>
        <position position="68"/>
    </location>
</feature>
<accession>A0A814SH76</accession>
<evidence type="ECO:0000313" key="2">
    <source>
        <dbReference type="Proteomes" id="UP000663879"/>
    </source>
</evidence>
<dbReference type="EMBL" id="CAJNOC010010986">
    <property type="protein sequence ID" value="CAF1144878.1"/>
    <property type="molecule type" value="Genomic_DNA"/>
</dbReference>
<evidence type="ECO:0000313" key="1">
    <source>
        <dbReference type="EMBL" id="CAF1144878.1"/>
    </source>
</evidence>
<dbReference type="Proteomes" id="UP000663879">
    <property type="component" value="Unassembled WGS sequence"/>
</dbReference>
<organism evidence="1 2">
    <name type="scientific">Brachionus calyciflorus</name>
    <dbReference type="NCBI Taxonomy" id="104777"/>
    <lineage>
        <taxon>Eukaryota</taxon>
        <taxon>Metazoa</taxon>
        <taxon>Spiralia</taxon>
        <taxon>Gnathifera</taxon>
        <taxon>Rotifera</taxon>
        <taxon>Eurotatoria</taxon>
        <taxon>Monogononta</taxon>
        <taxon>Pseudotrocha</taxon>
        <taxon>Ploima</taxon>
        <taxon>Brachionidae</taxon>
        <taxon>Brachionus</taxon>
    </lineage>
</organism>
<reference evidence="1" key="1">
    <citation type="submission" date="2021-02" db="EMBL/GenBank/DDBJ databases">
        <authorList>
            <person name="Nowell W R."/>
        </authorList>
    </citation>
    <scope>NUCLEOTIDE SEQUENCE</scope>
    <source>
        <strain evidence="1">Ploen Becks lab</strain>
    </source>
</reference>
<name>A0A814SH76_9BILA</name>
<dbReference type="AlphaFoldDB" id="A0A814SH76"/>
<comment type="caution">
    <text evidence="1">The sequence shown here is derived from an EMBL/GenBank/DDBJ whole genome shotgun (WGS) entry which is preliminary data.</text>
</comment>
<dbReference type="OrthoDB" id="6157673at2759"/>
<feature type="non-terminal residue" evidence="1">
    <location>
        <position position="1"/>
    </location>
</feature>
<evidence type="ECO:0008006" key="3">
    <source>
        <dbReference type="Google" id="ProtNLM"/>
    </source>
</evidence>
<protein>
    <recommendedName>
        <fullName evidence="3">EGF-like domain-containing protein</fullName>
    </recommendedName>
</protein>
<sequence length="68" mass="7477">CSDNTYGLNCNQTCQCSSNSLRCDPVDGCVCNPGYKGISCELVINACESNIKLKFFLNLPFAEDEINF</sequence>